<evidence type="ECO:0000256" key="5">
    <source>
        <dbReference type="ARBA" id="ARBA00023065"/>
    </source>
</evidence>
<evidence type="ECO:0000313" key="12">
    <source>
        <dbReference type="Proteomes" id="UP001557470"/>
    </source>
</evidence>
<sequence length="269" mass="31141">MTDRFFWLWRITAELQLEVIIRTTSFVRRENCEVKMFFVTGSRRAALAAESTRSIYQKFRDVDLLDKRTMVNAMKAGEDRAILLGLGMVISSVMMYFVLGITVIRSYADSVWTEESVCMVLNSTIADDINCSYNCGADCWRRSKYPCLQIYVSVNTTGRVSRLCHNEESWDANSECFYVPKCQKDYATMHRVIMNILERLKPQQQVLCFYDPNDHQDSALLTQLYGRSAVFHSLFWPSCMFMGGTAIIFMVKLTQYLSVMSEPRVNINR</sequence>
<keyword evidence="12" id="KW-1185">Reference proteome</keyword>
<dbReference type="InterPro" id="IPR037096">
    <property type="entry name" value="KCNMB2_ball/chain_dom_sf"/>
</dbReference>
<dbReference type="Pfam" id="PF03185">
    <property type="entry name" value="CaKB"/>
    <property type="match status" value="1"/>
</dbReference>
<feature type="transmembrane region" description="Helical" evidence="9">
    <location>
        <begin position="81"/>
        <end position="104"/>
    </location>
</feature>
<dbReference type="AlphaFoldDB" id="A0ABD0WPS0"/>
<dbReference type="PRINTS" id="PR01450">
    <property type="entry name" value="BKCHANNELB"/>
</dbReference>
<evidence type="ECO:0000256" key="6">
    <source>
        <dbReference type="ARBA" id="ARBA00023136"/>
    </source>
</evidence>
<evidence type="ECO:0000313" key="11">
    <source>
        <dbReference type="EMBL" id="KAL0966771.1"/>
    </source>
</evidence>
<dbReference type="Pfam" id="PF09303">
    <property type="entry name" value="KcnmB2_inactiv"/>
    <property type="match status" value="1"/>
</dbReference>
<evidence type="ECO:0000256" key="4">
    <source>
        <dbReference type="ARBA" id="ARBA00022989"/>
    </source>
</evidence>
<dbReference type="PANTHER" id="PTHR10258:SF5">
    <property type="entry name" value="CALCIUM-ACTIVATED POTASSIUM CHANNEL SUBUNIT BETA-2"/>
    <property type="match status" value="1"/>
</dbReference>
<dbReference type="Gene3D" id="4.10.81.20">
    <property type="entry name" value="KCNMB2, ball/chain domain"/>
    <property type="match status" value="1"/>
</dbReference>
<dbReference type="Proteomes" id="UP001557470">
    <property type="component" value="Unassembled WGS sequence"/>
</dbReference>
<dbReference type="GO" id="GO:0016020">
    <property type="term" value="C:membrane"/>
    <property type="evidence" value="ECO:0007669"/>
    <property type="project" value="UniProtKB-SubCell"/>
</dbReference>
<keyword evidence="2" id="KW-0813">Transport</keyword>
<dbReference type="InterPro" id="IPR015382">
    <property type="entry name" value="KCNMB2_ball_chain_dom"/>
</dbReference>
<dbReference type="GO" id="GO:0034220">
    <property type="term" value="P:monoatomic ion transmembrane transport"/>
    <property type="evidence" value="ECO:0007669"/>
    <property type="project" value="UniProtKB-KW"/>
</dbReference>
<keyword evidence="8" id="KW-0407">Ion channel</keyword>
<keyword evidence="3 9" id="KW-0812">Transmembrane</keyword>
<dbReference type="PANTHER" id="PTHR10258">
    <property type="entry name" value="CALCIUM-ACTIVATED POTASSIUM CHANNEL SUBUNIT BETA"/>
    <property type="match status" value="1"/>
</dbReference>
<evidence type="ECO:0000256" key="9">
    <source>
        <dbReference type="SAM" id="Phobius"/>
    </source>
</evidence>
<keyword evidence="6 9" id="KW-0472">Membrane</keyword>
<dbReference type="InterPro" id="IPR003930">
    <property type="entry name" value="K_chnl_Ca-activ_BK_bsu"/>
</dbReference>
<name>A0ABD0WPS0_UMBPY</name>
<reference evidence="11 12" key="1">
    <citation type="submission" date="2024-06" db="EMBL/GenBank/DDBJ databases">
        <authorList>
            <person name="Pan Q."/>
            <person name="Wen M."/>
            <person name="Jouanno E."/>
            <person name="Zahm M."/>
            <person name="Klopp C."/>
            <person name="Cabau C."/>
            <person name="Louis A."/>
            <person name="Berthelot C."/>
            <person name="Parey E."/>
            <person name="Roest Crollius H."/>
            <person name="Montfort J."/>
            <person name="Robinson-Rechavi M."/>
            <person name="Bouchez O."/>
            <person name="Lampietro C."/>
            <person name="Lopez Roques C."/>
            <person name="Donnadieu C."/>
            <person name="Postlethwait J."/>
            <person name="Bobe J."/>
            <person name="Verreycken H."/>
            <person name="Guiguen Y."/>
        </authorList>
    </citation>
    <scope>NUCLEOTIDE SEQUENCE [LARGE SCALE GENOMIC DNA]</scope>
    <source>
        <strain evidence="11">Up_M1</strain>
        <tissue evidence="11">Testis</tissue>
    </source>
</reference>
<evidence type="ECO:0000256" key="3">
    <source>
        <dbReference type="ARBA" id="ARBA00022692"/>
    </source>
</evidence>
<keyword evidence="4 9" id="KW-1133">Transmembrane helix</keyword>
<evidence type="ECO:0000256" key="8">
    <source>
        <dbReference type="ARBA" id="ARBA00023303"/>
    </source>
</evidence>
<proteinExistence type="predicted"/>
<gene>
    <name evidence="11" type="ORF">UPYG_G00299930</name>
</gene>
<keyword evidence="7" id="KW-0325">Glycoprotein</keyword>
<keyword evidence="5" id="KW-0406">Ion transport</keyword>
<evidence type="ECO:0000256" key="7">
    <source>
        <dbReference type="ARBA" id="ARBA00023180"/>
    </source>
</evidence>
<dbReference type="EMBL" id="JAGEUA010000009">
    <property type="protein sequence ID" value="KAL0966771.1"/>
    <property type="molecule type" value="Genomic_DNA"/>
</dbReference>
<evidence type="ECO:0000256" key="2">
    <source>
        <dbReference type="ARBA" id="ARBA00022448"/>
    </source>
</evidence>
<feature type="domain" description="KCNMB2 ball/chain" evidence="10">
    <location>
        <begin position="36"/>
        <end position="66"/>
    </location>
</feature>
<protein>
    <recommendedName>
        <fullName evidence="10">KCNMB2 ball/chain domain-containing protein</fullName>
    </recommendedName>
</protein>
<accession>A0ABD0WPS0</accession>
<evidence type="ECO:0000259" key="10">
    <source>
        <dbReference type="Pfam" id="PF09303"/>
    </source>
</evidence>
<comment type="caution">
    <text evidence="11">The sequence shown here is derived from an EMBL/GenBank/DDBJ whole genome shotgun (WGS) entry which is preliminary data.</text>
</comment>
<feature type="transmembrane region" description="Helical" evidence="9">
    <location>
        <begin position="234"/>
        <end position="254"/>
    </location>
</feature>
<evidence type="ECO:0000256" key="1">
    <source>
        <dbReference type="ARBA" id="ARBA00004141"/>
    </source>
</evidence>
<comment type="subcellular location">
    <subcellularLocation>
        <location evidence="1">Membrane</location>
        <topology evidence="1">Multi-pass membrane protein</topology>
    </subcellularLocation>
</comment>
<organism evidence="11 12">
    <name type="scientific">Umbra pygmaea</name>
    <name type="common">Eastern mudminnow</name>
    <dbReference type="NCBI Taxonomy" id="75934"/>
    <lineage>
        <taxon>Eukaryota</taxon>
        <taxon>Metazoa</taxon>
        <taxon>Chordata</taxon>
        <taxon>Craniata</taxon>
        <taxon>Vertebrata</taxon>
        <taxon>Euteleostomi</taxon>
        <taxon>Actinopterygii</taxon>
        <taxon>Neopterygii</taxon>
        <taxon>Teleostei</taxon>
        <taxon>Protacanthopterygii</taxon>
        <taxon>Esociformes</taxon>
        <taxon>Umbridae</taxon>
        <taxon>Umbra</taxon>
    </lineage>
</organism>